<protein>
    <recommendedName>
        <fullName evidence="3 8">Cysteine desulfurase</fullName>
        <ecNumber evidence="3 8">2.8.1.7</ecNumber>
    </recommendedName>
</protein>
<dbReference type="InterPro" id="IPR015421">
    <property type="entry name" value="PyrdxlP-dep_Trfase_major"/>
</dbReference>
<keyword evidence="4 8" id="KW-0808">Transferase</keyword>
<evidence type="ECO:0000256" key="4">
    <source>
        <dbReference type="ARBA" id="ARBA00022679"/>
    </source>
</evidence>
<gene>
    <name evidence="10" type="ORF">RBB77_00275</name>
</gene>
<dbReference type="RefSeq" id="WP_353064188.1">
    <property type="nucleotide sequence ID" value="NZ_CP132942.1"/>
</dbReference>
<evidence type="ECO:0000256" key="1">
    <source>
        <dbReference type="ARBA" id="ARBA00001933"/>
    </source>
</evidence>
<dbReference type="PROSITE" id="PS00595">
    <property type="entry name" value="AA_TRANSFER_CLASS_5"/>
    <property type="match status" value="1"/>
</dbReference>
<dbReference type="GO" id="GO:0006534">
    <property type="term" value="P:cysteine metabolic process"/>
    <property type="evidence" value="ECO:0007669"/>
    <property type="project" value="UniProtKB-UniRule"/>
</dbReference>
<proteinExistence type="inferred from homology"/>
<dbReference type="KEGG" id="tpsc:RBB77_00275"/>
<comment type="catalytic activity">
    <reaction evidence="6 8">
        <text>(sulfur carrier)-H + L-cysteine = (sulfur carrier)-SH + L-alanine</text>
        <dbReference type="Rhea" id="RHEA:43892"/>
        <dbReference type="Rhea" id="RHEA-COMP:14737"/>
        <dbReference type="Rhea" id="RHEA-COMP:14739"/>
        <dbReference type="ChEBI" id="CHEBI:29917"/>
        <dbReference type="ChEBI" id="CHEBI:35235"/>
        <dbReference type="ChEBI" id="CHEBI:57972"/>
        <dbReference type="ChEBI" id="CHEBI:64428"/>
        <dbReference type="EC" id="2.8.1.7"/>
    </reaction>
</comment>
<dbReference type="GO" id="GO:0030170">
    <property type="term" value="F:pyridoxal phosphate binding"/>
    <property type="evidence" value="ECO:0007669"/>
    <property type="project" value="UniProtKB-UniRule"/>
</dbReference>
<evidence type="ECO:0000256" key="8">
    <source>
        <dbReference type="RuleBase" id="RU004506"/>
    </source>
</evidence>
<name>A0AAU7ZQW8_9BACT</name>
<dbReference type="Gene3D" id="3.40.640.10">
    <property type="entry name" value="Type I PLP-dependent aspartate aminotransferase-like (Major domain)"/>
    <property type="match status" value="1"/>
</dbReference>
<reference evidence="10" key="2">
    <citation type="journal article" date="2024" name="Environ. Microbiol.">
        <title>Genome analysis and description of Tunturibacter gen. nov. expands the diversity of Terriglobia in tundra soils.</title>
        <authorList>
            <person name="Messyasz A."/>
            <person name="Mannisto M.K."/>
            <person name="Kerkhof L.J."/>
            <person name="Haggblom M.M."/>
        </authorList>
    </citation>
    <scope>NUCLEOTIDE SEQUENCE</scope>
    <source>
        <strain evidence="10">X5P6</strain>
    </source>
</reference>
<dbReference type="EMBL" id="CP132942">
    <property type="protein sequence ID" value="XCB33349.1"/>
    <property type="molecule type" value="Genomic_DNA"/>
</dbReference>
<evidence type="ECO:0000256" key="3">
    <source>
        <dbReference type="ARBA" id="ARBA00012239"/>
    </source>
</evidence>
<dbReference type="GO" id="GO:0031071">
    <property type="term" value="F:cysteine desulfurase activity"/>
    <property type="evidence" value="ECO:0007669"/>
    <property type="project" value="UniProtKB-UniRule"/>
</dbReference>
<dbReference type="EC" id="2.8.1.7" evidence="3 8"/>
<comment type="function">
    <text evidence="8">Catalyzes the removal of elemental sulfur and selenium atoms from L-cysteine, L-cystine, L-selenocysteine, and L-selenocystine to produce L-alanine.</text>
</comment>
<comment type="similarity">
    <text evidence="2 8">Belongs to the class-V pyridoxal-phosphate-dependent aminotransferase family. Csd subfamily.</text>
</comment>
<dbReference type="InterPro" id="IPR015422">
    <property type="entry name" value="PyrdxlP-dep_Trfase_small"/>
</dbReference>
<evidence type="ECO:0000256" key="7">
    <source>
        <dbReference type="RuleBase" id="RU004504"/>
    </source>
</evidence>
<dbReference type="CDD" id="cd06453">
    <property type="entry name" value="SufS_like"/>
    <property type="match status" value="1"/>
</dbReference>
<dbReference type="InterPro" id="IPR015424">
    <property type="entry name" value="PyrdxlP-dep_Trfase"/>
</dbReference>
<feature type="domain" description="Aminotransferase class V" evidence="9">
    <location>
        <begin position="334"/>
        <end position="703"/>
    </location>
</feature>
<dbReference type="SUPFAM" id="SSF53383">
    <property type="entry name" value="PLP-dependent transferases"/>
    <property type="match status" value="1"/>
</dbReference>
<sequence length="718" mass="77793">MSTSDPAQLFVAPDTDPRAATAHLPSGALSGDVLDPVALARMANDFFTALPDSLDVPSNPLPAHAVSTDPALVSVPATVPASPSEISLPSDRHFSGLPASIGPASFSPVTAPAQVTPPAVPGVVGTAVSNFAAEVPSFSFLQDARPIFRDRNTLPDGPNPRVSPVSAFVPQTASASALPTDFNRDFFAQAIPPSQPPASGLPSAPSIGDVSPVPTFSFLEELRPLFSYPPTVPGPVPAAPETALFGNPSLSYLELPHEFSRSPELTDLAEYDSFGFLEGNRNLYFVEPTANLEPIGIEPDVPRNLNLSSYPFDAEAIKRDFPILRERVNGRPLVWLDNAATTQKPQSVIDRLKYFYEHENSNVHRAAHELAARATDAYESAREKVRRFVNASSTREIIFVRGATEGINLIAQSWGRRNIQKDDEIVITWLEHHANIVPWQMLCSEKGAKLRVAPVDDSGQVLLDEYEKLLGPKTRLVSITQVSNALGVVTPADKMIEIAHRYGATVLLDGAQSVSHMRVDVQALDCDFFVFSGHKVFGPTGIGVVYGKPEVLEYMPPWQGGGNMIQDVTFEKTLYQEPPQRFEAGTGNIADAVGLGAAIDYLDRVGMHNISRHEHELLVKATSELVRIPGLHIIGTAKEKAGVLSFVLDGFRTEEVGDYLNKNGIAVRSGHHCAQPILRRFGLESTVRASLALYNTHEDIDKLVSAVWNLRLGRTSIS</sequence>
<evidence type="ECO:0000259" key="9">
    <source>
        <dbReference type="Pfam" id="PF00266"/>
    </source>
</evidence>
<evidence type="ECO:0000256" key="5">
    <source>
        <dbReference type="ARBA" id="ARBA00022898"/>
    </source>
</evidence>
<reference evidence="10" key="1">
    <citation type="submission" date="2023-08" db="EMBL/GenBank/DDBJ databases">
        <authorList>
            <person name="Messyasz A."/>
            <person name="Mannisto M.K."/>
            <person name="Kerkhof L.J."/>
            <person name="Haggblom M."/>
        </authorList>
    </citation>
    <scope>NUCLEOTIDE SEQUENCE</scope>
    <source>
        <strain evidence="10">X5P6</strain>
    </source>
</reference>
<dbReference type="AlphaFoldDB" id="A0AAU7ZQW8"/>
<dbReference type="Gene3D" id="3.90.1150.10">
    <property type="entry name" value="Aspartate Aminotransferase, domain 1"/>
    <property type="match status" value="1"/>
</dbReference>
<evidence type="ECO:0000313" key="10">
    <source>
        <dbReference type="EMBL" id="XCB33349.1"/>
    </source>
</evidence>
<evidence type="ECO:0000256" key="6">
    <source>
        <dbReference type="ARBA" id="ARBA00050776"/>
    </source>
</evidence>
<dbReference type="Pfam" id="PF00266">
    <property type="entry name" value="Aminotran_5"/>
    <property type="match status" value="1"/>
</dbReference>
<accession>A0AAU7ZQW8</accession>
<comment type="cofactor">
    <cofactor evidence="1 7">
        <name>pyridoxal 5'-phosphate</name>
        <dbReference type="ChEBI" id="CHEBI:597326"/>
    </cofactor>
</comment>
<dbReference type="PANTHER" id="PTHR43586:SF8">
    <property type="entry name" value="CYSTEINE DESULFURASE 1, CHLOROPLASTIC"/>
    <property type="match status" value="1"/>
</dbReference>
<dbReference type="NCBIfam" id="TIGR01979">
    <property type="entry name" value="sufS"/>
    <property type="match status" value="1"/>
</dbReference>
<dbReference type="InterPro" id="IPR000192">
    <property type="entry name" value="Aminotrans_V_dom"/>
</dbReference>
<keyword evidence="5 8" id="KW-0663">Pyridoxal phosphate</keyword>
<organism evidence="10">
    <name type="scientific">Tunturiibacter psychrotolerans</name>
    <dbReference type="NCBI Taxonomy" id="3069686"/>
    <lineage>
        <taxon>Bacteria</taxon>
        <taxon>Pseudomonadati</taxon>
        <taxon>Acidobacteriota</taxon>
        <taxon>Terriglobia</taxon>
        <taxon>Terriglobales</taxon>
        <taxon>Acidobacteriaceae</taxon>
        <taxon>Tunturiibacter</taxon>
    </lineage>
</organism>
<dbReference type="InterPro" id="IPR020578">
    <property type="entry name" value="Aminotrans_V_PyrdxlP_BS"/>
</dbReference>
<dbReference type="PANTHER" id="PTHR43586">
    <property type="entry name" value="CYSTEINE DESULFURASE"/>
    <property type="match status" value="1"/>
</dbReference>
<evidence type="ECO:0000256" key="2">
    <source>
        <dbReference type="ARBA" id="ARBA00010447"/>
    </source>
</evidence>
<dbReference type="InterPro" id="IPR010970">
    <property type="entry name" value="Cys_dSase_SufS"/>
</dbReference>
<dbReference type="NCBIfam" id="NF041166">
    <property type="entry name" value="f2_encap_cargo1"/>
    <property type="match status" value="1"/>
</dbReference>